<dbReference type="Proteomes" id="UP000770661">
    <property type="component" value="Unassembled WGS sequence"/>
</dbReference>
<name>A0A8J8WBX5_CHIOP</name>
<evidence type="ECO:0000313" key="2">
    <source>
        <dbReference type="Proteomes" id="UP000770661"/>
    </source>
</evidence>
<organism evidence="1 2">
    <name type="scientific">Chionoecetes opilio</name>
    <name type="common">Atlantic snow crab</name>
    <name type="synonym">Cancer opilio</name>
    <dbReference type="NCBI Taxonomy" id="41210"/>
    <lineage>
        <taxon>Eukaryota</taxon>
        <taxon>Metazoa</taxon>
        <taxon>Ecdysozoa</taxon>
        <taxon>Arthropoda</taxon>
        <taxon>Crustacea</taxon>
        <taxon>Multicrustacea</taxon>
        <taxon>Malacostraca</taxon>
        <taxon>Eumalacostraca</taxon>
        <taxon>Eucarida</taxon>
        <taxon>Decapoda</taxon>
        <taxon>Pleocyemata</taxon>
        <taxon>Brachyura</taxon>
        <taxon>Eubrachyura</taxon>
        <taxon>Majoidea</taxon>
        <taxon>Majidae</taxon>
        <taxon>Chionoecetes</taxon>
    </lineage>
</organism>
<protein>
    <submittedName>
        <fullName evidence="1">Uncharacterized protein</fullName>
    </submittedName>
</protein>
<sequence length="152" mass="17920">MYYNNQLPKGVRQLAVYISWGRFKAKRQSPSRIFTSSATFRRYDHHFTPWRETCWATDTRGKPPAPPDTRHTENLRKMYHLGNFGCWVYFLCDTAHTCILHGHGKKAVPFREHKHPFKPTRRRNICVQTFGSDGAAWYSQGYCSLSSRWPCY</sequence>
<proteinExistence type="predicted"/>
<reference evidence="1" key="1">
    <citation type="submission" date="2020-07" db="EMBL/GenBank/DDBJ databases">
        <title>The High-quality genome of the commercially important snow crab, Chionoecetes opilio.</title>
        <authorList>
            <person name="Jeong J.-H."/>
            <person name="Ryu S."/>
        </authorList>
    </citation>
    <scope>NUCLEOTIDE SEQUENCE</scope>
    <source>
        <strain evidence="1">MADBK_172401_WGS</strain>
        <tissue evidence="1">Digestive gland</tissue>
    </source>
</reference>
<dbReference type="EMBL" id="JACEEZ010026372">
    <property type="protein sequence ID" value="KAG0693130.1"/>
    <property type="molecule type" value="Genomic_DNA"/>
</dbReference>
<gene>
    <name evidence="1" type="ORF">GWK47_027640</name>
</gene>
<comment type="caution">
    <text evidence="1">The sequence shown here is derived from an EMBL/GenBank/DDBJ whole genome shotgun (WGS) entry which is preliminary data.</text>
</comment>
<dbReference type="AlphaFoldDB" id="A0A8J8WBX5"/>
<evidence type="ECO:0000313" key="1">
    <source>
        <dbReference type="EMBL" id="KAG0693130.1"/>
    </source>
</evidence>
<accession>A0A8J8WBX5</accession>
<keyword evidence="2" id="KW-1185">Reference proteome</keyword>